<dbReference type="InterPro" id="IPR029039">
    <property type="entry name" value="Flavoprotein-like_sf"/>
</dbReference>
<dbReference type="SUPFAM" id="SSF52218">
    <property type="entry name" value="Flavoproteins"/>
    <property type="match status" value="1"/>
</dbReference>
<evidence type="ECO:0000313" key="2">
    <source>
        <dbReference type="Proteomes" id="UP001241571"/>
    </source>
</evidence>
<dbReference type="PIRSF" id="PIRSF005087">
    <property type="entry name" value="NrdI"/>
    <property type="match status" value="1"/>
</dbReference>
<dbReference type="RefSeq" id="WP_103300604.1">
    <property type="nucleotide sequence ID" value="NZ_CAKODH010000005.1"/>
</dbReference>
<dbReference type="AlphaFoldDB" id="A0ABD4ZTN7"/>
<comment type="caution">
    <text evidence="1">The sequence shown here is derived from an EMBL/GenBank/DDBJ whole genome shotgun (WGS) entry which is preliminary data.</text>
</comment>
<dbReference type="Proteomes" id="UP001241571">
    <property type="component" value="Unassembled WGS sequence"/>
</dbReference>
<accession>A0ABD4ZTN7</accession>
<sequence>MKLLYISISGNTRAFVKRLMDYAAQQPTAHPLEWSVKEIDDNSIFEEESEPFVVFVPTYLEGGNGVDNGDQEILTETMREYIDYANNARYCRGVIGSGNKNFNYQYCLTAKQYAEQFQIPFLADFELRGTTQDIARIYDVLRKIN</sequence>
<dbReference type="InterPro" id="IPR004465">
    <property type="entry name" value="RNR_NrdI"/>
</dbReference>
<dbReference type="PANTHER" id="PTHR37297:SF1">
    <property type="entry name" value="PROTEIN NRDI"/>
    <property type="match status" value="1"/>
</dbReference>
<organism evidence="1 2">
    <name type="scientific">Enterococcus gallinarum</name>
    <dbReference type="NCBI Taxonomy" id="1353"/>
    <lineage>
        <taxon>Bacteria</taxon>
        <taxon>Bacillati</taxon>
        <taxon>Bacillota</taxon>
        <taxon>Bacilli</taxon>
        <taxon>Lactobacillales</taxon>
        <taxon>Enterococcaceae</taxon>
        <taxon>Enterococcus</taxon>
    </lineage>
</organism>
<name>A0ABD4ZTN7_ENTGA</name>
<reference evidence="1 2" key="1">
    <citation type="submission" date="2023-06" db="EMBL/GenBank/DDBJ databases">
        <title>Acute promotion of culturable opportunistic pathogens and persistent increase of antibiotic resistance following antibiotic exposure in mouse gut microbiota.</title>
        <authorList>
            <person name="Li L."/>
            <person name="Wang B."/>
            <person name="Sun Y."/>
            <person name="Wang M."/>
            <person name="Xu H."/>
        </authorList>
    </citation>
    <scope>NUCLEOTIDE SEQUENCE [LARGE SCALE GENOMIC DNA]</scope>
    <source>
        <strain evidence="1 2">CRI2_2</strain>
    </source>
</reference>
<dbReference type="Pfam" id="PF07972">
    <property type="entry name" value="Flavodoxin_NdrI"/>
    <property type="match status" value="1"/>
</dbReference>
<protein>
    <submittedName>
        <fullName evidence="1">Class Ib ribonucleoside-diphosphate reductase assembly flavoprotein NrdI</fullName>
    </submittedName>
</protein>
<dbReference type="PANTHER" id="PTHR37297">
    <property type="entry name" value="PROTEIN NRDI"/>
    <property type="match status" value="1"/>
</dbReference>
<evidence type="ECO:0000313" key="1">
    <source>
        <dbReference type="EMBL" id="MDL4936052.1"/>
    </source>
</evidence>
<gene>
    <name evidence="1" type="primary">nrdI</name>
    <name evidence="1" type="ORF">QRX88_10025</name>
</gene>
<proteinExistence type="predicted"/>
<dbReference type="GeneID" id="93225327"/>
<dbReference type="Gene3D" id="3.40.50.360">
    <property type="match status" value="1"/>
</dbReference>
<dbReference type="EMBL" id="JASUBT010000006">
    <property type="protein sequence ID" value="MDL4936052.1"/>
    <property type="molecule type" value="Genomic_DNA"/>
</dbReference>
<dbReference type="NCBIfam" id="NF002714">
    <property type="entry name" value="PRK02551.1"/>
    <property type="match status" value="1"/>
</dbReference>